<comment type="caution">
    <text evidence="3">The sequence shown here is derived from an EMBL/GenBank/DDBJ whole genome shotgun (WGS) entry which is preliminary data.</text>
</comment>
<reference evidence="3" key="1">
    <citation type="submission" date="2020-10" db="EMBL/GenBank/DDBJ databases">
        <authorList>
            <person name="Castelo-Branco R."/>
            <person name="Eusebio N."/>
            <person name="Adriana R."/>
            <person name="Vieira A."/>
            <person name="Brugerolle De Fraissinette N."/>
            <person name="Rezende De Castro R."/>
            <person name="Schneider M.P."/>
            <person name="Vasconcelos V."/>
            <person name="Leao P.N."/>
        </authorList>
    </citation>
    <scope>NUCLEOTIDE SEQUENCE</scope>
    <source>
        <strain evidence="3">LEGE 11479</strain>
    </source>
</reference>
<dbReference type="Proteomes" id="UP000615026">
    <property type="component" value="Unassembled WGS sequence"/>
</dbReference>
<evidence type="ECO:0000259" key="2">
    <source>
        <dbReference type="SMART" id="SM00912"/>
    </source>
</evidence>
<dbReference type="RefSeq" id="WP_193996356.1">
    <property type="nucleotide sequence ID" value="NZ_JADEXP010000446.1"/>
</dbReference>
<feature type="non-terminal residue" evidence="3">
    <location>
        <position position="267"/>
    </location>
</feature>
<evidence type="ECO:0000256" key="1">
    <source>
        <dbReference type="SAM" id="SignalP"/>
    </source>
</evidence>
<sequence>MRLRALIYSAVLSVSGVLAAGEIPVAAQSHLITPDGTLGSEGSTVTTVAPQVDLLGGGALRDEYLFHSFEEFNIGEGWTANFANPDGVFNILSRVTGQNPSHLFGTLGVLGNADLFFINPNGVLFGPDASLDIPGSLTVSTADELVLPDGSVFSATSPGVPQLLDIDVDVPIGVRFDRELAAALGNEALLEVGENLTLSAGDIDSTGGLFAPNGDVLVEGVSGDVRVQELAAQSAVLSARENLILEESQLQTAGNLSLLAGDTVRVR</sequence>
<dbReference type="SMART" id="SM00912">
    <property type="entry name" value="Haemagg_act"/>
    <property type="match status" value="1"/>
</dbReference>
<gene>
    <name evidence="3" type="ORF">IQ260_28015</name>
</gene>
<feature type="domain" description="Filamentous haemagglutinin FhaB/tRNA nuclease CdiA-like TPS" evidence="2">
    <location>
        <begin position="39"/>
        <end position="148"/>
    </location>
</feature>
<dbReference type="InterPro" id="IPR012334">
    <property type="entry name" value="Pectin_lyas_fold"/>
</dbReference>
<evidence type="ECO:0000313" key="4">
    <source>
        <dbReference type="Proteomes" id="UP000615026"/>
    </source>
</evidence>
<proteinExistence type="predicted"/>
<dbReference type="SUPFAM" id="SSF51126">
    <property type="entry name" value="Pectin lyase-like"/>
    <property type="match status" value="1"/>
</dbReference>
<feature type="signal peptide" evidence="1">
    <location>
        <begin position="1"/>
        <end position="20"/>
    </location>
</feature>
<name>A0A929FCY7_LEPEC</name>
<dbReference type="Gene3D" id="2.160.20.10">
    <property type="entry name" value="Single-stranded right-handed beta-helix, Pectin lyase-like"/>
    <property type="match status" value="1"/>
</dbReference>
<organism evidence="3 4">
    <name type="scientific">Leptolyngbya cf. ectocarpi LEGE 11479</name>
    <dbReference type="NCBI Taxonomy" id="1828722"/>
    <lineage>
        <taxon>Bacteria</taxon>
        <taxon>Bacillati</taxon>
        <taxon>Cyanobacteriota</taxon>
        <taxon>Cyanophyceae</taxon>
        <taxon>Leptolyngbyales</taxon>
        <taxon>Leptolyngbyaceae</taxon>
        <taxon>Leptolyngbya group</taxon>
        <taxon>Leptolyngbya</taxon>
    </lineage>
</organism>
<dbReference type="Pfam" id="PF05860">
    <property type="entry name" value="TPS"/>
    <property type="match status" value="1"/>
</dbReference>
<feature type="chain" id="PRO_5037012352" evidence="1">
    <location>
        <begin position="21"/>
        <end position="267"/>
    </location>
</feature>
<accession>A0A929FCY7</accession>
<dbReference type="EMBL" id="JADEXP010000446">
    <property type="protein sequence ID" value="MBE9070494.1"/>
    <property type="molecule type" value="Genomic_DNA"/>
</dbReference>
<dbReference type="NCBIfam" id="TIGR01901">
    <property type="entry name" value="adhes_NPXG"/>
    <property type="match status" value="1"/>
</dbReference>
<protein>
    <submittedName>
        <fullName evidence="3">Filamentous hemagglutinin N-terminal domain-containing protein</fullName>
    </submittedName>
</protein>
<dbReference type="InterPro" id="IPR008638">
    <property type="entry name" value="FhaB/CdiA-like_TPS"/>
</dbReference>
<keyword evidence="4" id="KW-1185">Reference proteome</keyword>
<keyword evidence="1" id="KW-0732">Signal</keyword>
<evidence type="ECO:0000313" key="3">
    <source>
        <dbReference type="EMBL" id="MBE9070494.1"/>
    </source>
</evidence>
<dbReference type="AlphaFoldDB" id="A0A929FCY7"/>
<dbReference type="InterPro" id="IPR011050">
    <property type="entry name" value="Pectin_lyase_fold/virulence"/>
</dbReference>